<dbReference type="Proteomes" id="UP001309876">
    <property type="component" value="Unassembled WGS sequence"/>
</dbReference>
<accession>A0AAN7T032</accession>
<dbReference type="PANTHER" id="PTHR37012">
    <property type="entry name" value="B-ZIP TRANSCRIPTION FACTOR (EUROFUNG)-RELATED"/>
    <property type="match status" value="1"/>
</dbReference>
<gene>
    <name evidence="2" type="ORF">LTR05_005185</name>
</gene>
<dbReference type="Gene3D" id="1.20.5.170">
    <property type="match status" value="1"/>
</dbReference>
<reference evidence="2 3" key="1">
    <citation type="submission" date="2023-08" db="EMBL/GenBank/DDBJ databases">
        <title>Black Yeasts Isolated from many extreme environments.</title>
        <authorList>
            <person name="Coleine C."/>
            <person name="Stajich J.E."/>
            <person name="Selbmann L."/>
        </authorList>
    </citation>
    <scope>NUCLEOTIDE SEQUENCE [LARGE SCALE GENOMIC DNA]</scope>
    <source>
        <strain evidence="2 3">CCFEE 5910</strain>
    </source>
</reference>
<sequence length="426" mass="48928">MNTVNDEGNAPKRKKQDTGSNRVERKRELDRLAQRATRERTKNKIADLEQRLASLESGDKNYEIAQLTKVIGDLRQENGRYQTALLKMRFAINEALGSTDTIRRDSTSSTTYTPLVNDDRSGSVTDIESTSDPAIALTHGSTLTQTRRLQPLFESQGYRAAVPQEFGNIDINQIYEFFEYGSGNPFSNPSPLTGRLPPEGGFLVIAPDEHKWTTSDDAFHRGLQANPIVMDFDESVLARAILLGWESIGTAIQHPIMFALQCVDQRVFGKWTSRPQRLALMYICGCAMRWRANPSDENRSKVPPWFLPRPAQLRIEHPLVIDFLVWPGLRERLVFEYEKYQVSGEFSFCFVEYFHFNWPYPDEQVAQYDPESGLICGLSRLYHDFMFDLKNWTMLPGFFESFPEMRADIDMWVEPPVVGFQKVPWT</sequence>
<feature type="compositionally biased region" description="Polar residues" evidence="1">
    <location>
        <begin position="122"/>
        <end position="131"/>
    </location>
</feature>
<dbReference type="EMBL" id="JAVRRJ010000004">
    <property type="protein sequence ID" value="KAK5085896.1"/>
    <property type="molecule type" value="Genomic_DNA"/>
</dbReference>
<dbReference type="CDD" id="cd14688">
    <property type="entry name" value="bZIP_YAP"/>
    <property type="match status" value="1"/>
</dbReference>
<dbReference type="AlphaFoldDB" id="A0AAN7T032"/>
<evidence type="ECO:0000256" key="1">
    <source>
        <dbReference type="SAM" id="MobiDB-lite"/>
    </source>
</evidence>
<dbReference type="PANTHER" id="PTHR37012:SF7">
    <property type="entry name" value="B-ZIP TRANSCRIPTION FACTOR (EUROFUNG)-RELATED"/>
    <property type="match status" value="1"/>
</dbReference>
<protein>
    <recommendedName>
        <fullName evidence="4">BZIP transcription factor</fullName>
    </recommendedName>
</protein>
<organism evidence="2 3">
    <name type="scientific">Lithohypha guttulata</name>
    <dbReference type="NCBI Taxonomy" id="1690604"/>
    <lineage>
        <taxon>Eukaryota</taxon>
        <taxon>Fungi</taxon>
        <taxon>Dikarya</taxon>
        <taxon>Ascomycota</taxon>
        <taxon>Pezizomycotina</taxon>
        <taxon>Eurotiomycetes</taxon>
        <taxon>Chaetothyriomycetidae</taxon>
        <taxon>Chaetothyriales</taxon>
        <taxon>Trichomeriaceae</taxon>
        <taxon>Lithohypha</taxon>
    </lineage>
</organism>
<comment type="caution">
    <text evidence="2">The sequence shown here is derived from an EMBL/GenBank/DDBJ whole genome shotgun (WGS) entry which is preliminary data.</text>
</comment>
<dbReference type="InterPro" id="IPR046347">
    <property type="entry name" value="bZIP_sf"/>
</dbReference>
<dbReference type="GO" id="GO:0003700">
    <property type="term" value="F:DNA-binding transcription factor activity"/>
    <property type="evidence" value="ECO:0007669"/>
    <property type="project" value="InterPro"/>
</dbReference>
<evidence type="ECO:0000313" key="2">
    <source>
        <dbReference type="EMBL" id="KAK5085896.1"/>
    </source>
</evidence>
<evidence type="ECO:0008006" key="4">
    <source>
        <dbReference type="Google" id="ProtNLM"/>
    </source>
</evidence>
<feature type="region of interest" description="Disordered" evidence="1">
    <location>
        <begin position="1"/>
        <end position="42"/>
    </location>
</feature>
<dbReference type="InterPro" id="IPR021833">
    <property type="entry name" value="DUF3425"/>
</dbReference>
<dbReference type="SUPFAM" id="SSF57959">
    <property type="entry name" value="Leucine zipper domain"/>
    <property type="match status" value="1"/>
</dbReference>
<dbReference type="Pfam" id="PF11905">
    <property type="entry name" value="DUF3425"/>
    <property type="match status" value="1"/>
</dbReference>
<feature type="compositionally biased region" description="Basic and acidic residues" evidence="1">
    <location>
        <begin position="22"/>
        <end position="42"/>
    </location>
</feature>
<keyword evidence="3" id="KW-1185">Reference proteome</keyword>
<evidence type="ECO:0000313" key="3">
    <source>
        <dbReference type="Proteomes" id="UP001309876"/>
    </source>
</evidence>
<proteinExistence type="predicted"/>
<feature type="region of interest" description="Disordered" evidence="1">
    <location>
        <begin position="102"/>
        <end position="131"/>
    </location>
</feature>
<name>A0AAN7T032_9EURO</name>